<evidence type="ECO:0000256" key="6">
    <source>
        <dbReference type="ARBA" id="ARBA00022989"/>
    </source>
</evidence>
<feature type="transmembrane region" description="Helical" evidence="9">
    <location>
        <begin position="103"/>
        <end position="125"/>
    </location>
</feature>
<dbReference type="AlphaFoldDB" id="A0A6I2FD40"/>
<feature type="transmembrane region" description="Helical" evidence="9">
    <location>
        <begin position="390"/>
        <end position="405"/>
    </location>
</feature>
<accession>A0A6I2FD40</accession>
<feature type="domain" description="Glycosyltransferase RgtA/B/C/D-like" evidence="10">
    <location>
        <begin position="118"/>
        <end position="266"/>
    </location>
</feature>
<comment type="subcellular location">
    <subcellularLocation>
        <location evidence="1">Cell membrane</location>
        <topology evidence="1">Multi-pass membrane protein</topology>
    </subcellularLocation>
</comment>
<dbReference type="GO" id="GO:0016763">
    <property type="term" value="F:pentosyltransferase activity"/>
    <property type="evidence" value="ECO:0007669"/>
    <property type="project" value="TreeGrafter"/>
</dbReference>
<evidence type="ECO:0000313" key="11">
    <source>
        <dbReference type="EMBL" id="MRG59018.1"/>
    </source>
</evidence>
<feature type="transmembrane region" description="Helical" evidence="9">
    <location>
        <begin position="364"/>
        <end position="383"/>
    </location>
</feature>
<evidence type="ECO:0000313" key="12">
    <source>
        <dbReference type="Proteomes" id="UP000431080"/>
    </source>
</evidence>
<evidence type="ECO:0000256" key="8">
    <source>
        <dbReference type="SAM" id="MobiDB-lite"/>
    </source>
</evidence>
<evidence type="ECO:0000256" key="3">
    <source>
        <dbReference type="ARBA" id="ARBA00022676"/>
    </source>
</evidence>
<feature type="transmembrane region" description="Helical" evidence="9">
    <location>
        <begin position="298"/>
        <end position="321"/>
    </location>
</feature>
<keyword evidence="7 9" id="KW-0472">Membrane</keyword>
<comment type="caution">
    <text evidence="11">The sequence shown here is derived from an EMBL/GenBank/DDBJ whole genome shotgun (WGS) entry which is preliminary data.</text>
</comment>
<feature type="transmembrane region" description="Helical" evidence="9">
    <location>
        <begin position="137"/>
        <end position="154"/>
    </location>
</feature>
<dbReference type="GO" id="GO:0005886">
    <property type="term" value="C:plasma membrane"/>
    <property type="evidence" value="ECO:0007669"/>
    <property type="project" value="UniProtKB-SubCell"/>
</dbReference>
<feature type="transmembrane region" description="Helical" evidence="9">
    <location>
        <begin position="251"/>
        <end position="273"/>
    </location>
</feature>
<dbReference type="InterPro" id="IPR050297">
    <property type="entry name" value="LipidA_mod_glycosyltrf_83"/>
</dbReference>
<organism evidence="11 12">
    <name type="scientific">Agromyces agglutinans</name>
    <dbReference type="NCBI Taxonomy" id="2662258"/>
    <lineage>
        <taxon>Bacteria</taxon>
        <taxon>Bacillati</taxon>
        <taxon>Actinomycetota</taxon>
        <taxon>Actinomycetes</taxon>
        <taxon>Micrococcales</taxon>
        <taxon>Microbacteriaceae</taxon>
        <taxon>Agromyces</taxon>
    </lineage>
</organism>
<keyword evidence="3" id="KW-0328">Glycosyltransferase</keyword>
<feature type="compositionally biased region" description="Basic and acidic residues" evidence="8">
    <location>
        <begin position="24"/>
        <end position="33"/>
    </location>
</feature>
<dbReference type="GO" id="GO:0009103">
    <property type="term" value="P:lipopolysaccharide biosynthetic process"/>
    <property type="evidence" value="ECO:0007669"/>
    <property type="project" value="UniProtKB-ARBA"/>
</dbReference>
<dbReference type="Proteomes" id="UP000431080">
    <property type="component" value="Unassembled WGS sequence"/>
</dbReference>
<dbReference type="EMBL" id="WJIF01000002">
    <property type="protein sequence ID" value="MRG59018.1"/>
    <property type="molecule type" value="Genomic_DNA"/>
</dbReference>
<sequence>MGGRRARTMTVMSDTGRAGTTGFRSDRAAHGERPPAAARSGTRAEPPAAPPAASPPSGWSDRRIAFLVGIAATALGLAGIWIPSYWGDEAATLMSARRDWASLAALLGTIDAVHGLYYAFMHLWIDLVGTSPFAVRLPSGLAFGAAAAGLYLLVRTRADRGTALVAASVLAMTPRVTQAATEARPLAFATATAVWLTLLLVRLLDGRMPRAWWWAYGAGVAAAGTLNLYVLLLVPVHAVAAIMHPARRARLGAFAGGVGVAAVLAAPIMAAAVSQREQIAFREDQEVVTLTGVLVGQWFMLVSLAVVAWALVVAGVVLALVHRADPAWAGRRWLLAVALAWIVIPTTVLVAVTALVTPAYTPRYLVFCAPGAAIAIAVAASALRRGWQRALIVVAVAALALPAYVDQRTPYSKNAGTDWQDVSATVERLAEPGDGVLFDEGVRPSRRPRLAMHTYPDGFAGLRDLGLVRAHDRTDGLWDVTAPLAEVVDRLRGIDRVVVVSRSERGADDDIRVLLEAGFVERERVQLESDVVRSFERRPLSAGSREPPA</sequence>
<proteinExistence type="predicted"/>
<protein>
    <recommendedName>
        <fullName evidence="10">Glycosyltransferase RgtA/B/C/D-like domain-containing protein</fullName>
    </recommendedName>
</protein>
<evidence type="ECO:0000259" key="10">
    <source>
        <dbReference type="Pfam" id="PF13231"/>
    </source>
</evidence>
<keyword evidence="6 9" id="KW-1133">Transmembrane helix</keyword>
<gene>
    <name evidence="11" type="ORF">GE115_03920</name>
</gene>
<dbReference type="InterPro" id="IPR038731">
    <property type="entry name" value="RgtA/B/C-like"/>
</dbReference>
<feature type="transmembrane region" description="Helical" evidence="9">
    <location>
        <begin position="333"/>
        <end position="358"/>
    </location>
</feature>
<feature type="transmembrane region" description="Helical" evidence="9">
    <location>
        <begin position="185"/>
        <end position="204"/>
    </location>
</feature>
<keyword evidence="2" id="KW-1003">Cell membrane</keyword>
<dbReference type="PANTHER" id="PTHR33908">
    <property type="entry name" value="MANNOSYLTRANSFERASE YKCB-RELATED"/>
    <property type="match status" value="1"/>
</dbReference>
<keyword evidence="4" id="KW-0808">Transferase</keyword>
<evidence type="ECO:0000256" key="7">
    <source>
        <dbReference type="ARBA" id="ARBA00023136"/>
    </source>
</evidence>
<evidence type="ECO:0000256" key="2">
    <source>
        <dbReference type="ARBA" id="ARBA00022475"/>
    </source>
</evidence>
<evidence type="ECO:0000256" key="9">
    <source>
        <dbReference type="SAM" id="Phobius"/>
    </source>
</evidence>
<dbReference type="PANTHER" id="PTHR33908:SF3">
    <property type="entry name" value="UNDECAPRENYL PHOSPHATE-ALPHA-4-AMINO-4-DEOXY-L-ARABINOSE ARABINOSYL TRANSFERASE"/>
    <property type="match status" value="1"/>
</dbReference>
<name>A0A6I2FD40_9MICO</name>
<reference evidence="11 12" key="1">
    <citation type="submission" date="2019-10" db="EMBL/GenBank/DDBJ databases">
        <authorList>
            <person name="Nie G."/>
            <person name="Ming H."/>
            <person name="Yi B."/>
        </authorList>
    </citation>
    <scope>NUCLEOTIDE SEQUENCE [LARGE SCALE GENOMIC DNA]</scope>
    <source>
        <strain evidence="11 12">CFH 90414</strain>
    </source>
</reference>
<feature type="transmembrane region" description="Helical" evidence="9">
    <location>
        <begin position="64"/>
        <end position="82"/>
    </location>
</feature>
<feature type="region of interest" description="Disordered" evidence="8">
    <location>
        <begin position="1"/>
        <end position="57"/>
    </location>
</feature>
<keyword evidence="5 9" id="KW-0812">Transmembrane</keyword>
<evidence type="ECO:0000256" key="4">
    <source>
        <dbReference type="ARBA" id="ARBA00022679"/>
    </source>
</evidence>
<feature type="transmembrane region" description="Helical" evidence="9">
    <location>
        <begin position="216"/>
        <end position="239"/>
    </location>
</feature>
<evidence type="ECO:0000256" key="1">
    <source>
        <dbReference type="ARBA" id="ARBA00004651"/>
    </source>
</evidence>
<keyword evidence="12" id="KW-1185">Reference proteome</keyword>
<evidence type="ECO:0000256" key="5">
    <source>
        <dbReference type="ARBA" id="ARBA00022692"/>
    </source>
</evidence>
<dbReference type="Pfam" id="PF13231">
    <property type="entry name" value="PMT_2"/>
    <property type="match status" value="1"/>
</dbReference>
<dbReference type="GO" id="GO:0010041">
    <property type="term" value="P:response to iron(III) ion"/>
    <property type="evidence" value="ECO:0007669"/>
    <property type="project" value="TreeGrafter"/>
</dbReference>